<sequence length="213" mass="22094">MLHHRHSPDHSLTLPVSEYNSNISAENASINVASAATAGVSFSTSSTSASASVSPGASPASLPTCSQHEAEEAVVMANPTNVSPHMLQHVMTPTTDLVCHSFPSSMTAHSDNTFVTAASASTLNTLSANCLSLPFRVSFPGSLRLPAHRLFLGSHIGTGASAMATSTSGHNVASALSAITTSPSPCKEEILTLDSLSMEPLDSLEHQLCEYFS</sequence>
<name>A0A3S4ZFA1_9PLAT</name>
<protein>
    <submittedName>
        <fullName evidence="1">Uncharacterized protein</fullName>
    </submittedName>
</protein>
<dbReference type="EMBL" id="CAAALY010007812">
    <property type="protein sequence ID" value="VEL10011.1"/>
    <property type="molecule type" value="Genomic_DNA"/>
</dbReference>
<accession>A0A3S4ZFA1</accession>
<keyword evidence="2" id="KW-1185">Reference proteome</keyword>
<evidence type="ECO:0000313" key="1">
    <source>
        <dbReference type="EMBL" id="VEL10011.1"/>
    </source>
</evidence>
<reference evidence="1" key="1">
    <citation type="submission" date="2018-11" db="EMBL/GenBank/DDBJ databases">
        <authorList>
            <consortium name="Pathogen Informatics"/>
        </authorList>
    </citation>
    <scope>NUCLEOTIDE SEQUENCE</scope>
</reference>
<proteinExistence type="predicted"/>
<dbReference type="Proteomes" id="UP000784294">
    <property type="component" value="Unassembled WGS sequence"/>
</dbReference>
<dbReference type="AlphaFoldDB" id="A0A3S4ZFA1"/>
<gene>
    <name evidence="1" type="ORF">PXEA_LOCUS3451</name>
</gene>
<comment type="caution">
    <text evidence="1">The sequence shown here is derived from an EMBL/GenBank/DDBJ whole genome shotgun (WGS) entry which is preliminary data.</text>
</comment>
<evidence type="ECO:0000313" key="2">
    <source>
        <dbReference type="Proteomes" id="UP000784294"/>
    </source>
</evidence>
<organism evidence="1 2">
    <name type="scientific">Protopolystoma xenopodis</name>
    <dbReference type="NCBI Taxonomy" id="117903"/>
    <lineage>
        <taxon>Eukaryota</taxon>
        <taxon>Metazoa</taxon>
        <taxon>Spiralia</taxon>
        <taxon>Lophotrochozoa</taxon>
        <taxon>Platyhelminthes</taxon>
        <taxon>Monogenea</taxon>
        <taxon>Polyopisthocotylea</taxon>
        <taxon>Polystomatidea</taxon>
        <taxon>Polystomatidae</taxon>
        <taxon>Protopolystoma</taxon>
    </lineage>
</organism>